<reference evidence="9 10" key="1">
    <citation type="submission" date="2019-03" db="EMBL/GenBank/DDBJ databases">
        <title>Genomic Encyclopedia of Type Strains, Phase IV (KMG-IV): sequencing the most valuable type-strain genomes for metagenomic binning, comparative biology and taxonomic classification.</title>
        <authorList>
            <person name="Goeker M."/>
        </authorList>
    </citation>
    <scope>NUCLEOTIDE SEQUENCE [LARGE SCALE GENOMIC DNA]</scope>
    <source>
        <strain evidence="9 10">DSM 15969</strain>
    </source>
</reference>
<dbReference type="Pfam" id="PF07690">
    <property type="entry name" value="MFS_1"/>
    <property type="match status" value="1"/>
</dbReference>
<feature type="transmembrane region" description="Helical" evidence="7">
    <location>
        <begin position="135"/>
        <end position="153"/>
    </location>
</feature>
<keyword evidence="3" id="KW-1003">Cell membrane</keyword>
<dbReference type="InterPro" id="IPR020846">
    <property type="entry name" value="MFS_dom"/>
</dbReference>
<feature type="transmembrane region" description="Helical" evidence="7">
    <location>
        <begin position="77"/>
        <end position="95"/>
    </location>
</feature>
<feature type="transmembrane region" description="Helical" evidence="7">
    <location>
        <begin position="101"/>
        <end position="123"/>
    </location>
</feature>
<keyword evidence="2" id="KW-0813">Transport</keyword>
<sequence length="401" mass="42310">MLSWRRNLWTLAIAVVLSSSSYTMVVPFLPLYLIDLGVHASAVPIWSGVIFSSTFLVAAVMAPYWGRSADRGGKRRMVIRAGFSLAIVYFLGALVRGPVELLIVRILQGFANGFLPAAMAIVASTSPQQSMGFSLGFMQTGVLIGGILGPLLGGTLSHFFGMRASFVIAAAIIAVGTLGVKMLVNEPENSCSASQSSILDDFKMAAANRNLLEMLTLLFIVQAVSMVLQPLLTLYIAQLQGQAEGVVLTAGLVFSLAGIAGAIAAPLWGRAGQRSGFRKIMVIAFGGAGVFNLGQYFAADIYWFSLLQFLYGLFVVGAYPSINTIAVSCVGEDCRGRIFGLTTTANQLGSMLGPLIGGVISSWVGIQAVFLFTGSMLLVLGGVVLLNSNGLKSRSAQEAVK</sequence>
<keyword evidence="5 7" id="KW-1133">Transmembrane helix</keyword>
<evidence type="ECO:0000256" key="7">
    <source>
        <dbReference type="SAM" id="Phobius"/>
    </source>
</evidence>
<dbReference type="Proteomes" id="UP000295063">
    <property type="component" value="Unassembled WGS sequence"/>
</dbReference>
<dbReference type="InterPro" id="IPR001958">
    <property type="entry name" value="Tet-R_TetA/multi-R_MdtG-like"/>
</dbReference>
<proteinExistence type="predicted"/>
<comment type="caution">
    <text evidence="9">The sequence shown here is derived from an EMBL/GenBank/DDBJ whole genome shotgun (WGS) entry which is preliminary data.</text>
</comment>
<feature type="transmembrane region" description="Helical" evidence="7">
    <location>
        <begin position="338"/>
        <end position="360"/>
    </location>
</feature>
<evidence type="ECO:0000313" key="10">
    <source>
        <dbReference type="Proteomes" id="UP000295063"/>
    </source>
</evidence>
<dbReference type="AlphaFoldDB" id="A0A4R1Q0M8"/>
<protein>
    <submittedName>
        <fullName evidence="9">DHA1 family multidrug resistance protein-like MFS transporter</fullName>
    </submittedName>
</protein>
<dbReference type="EMBL" id="SLUI01000005">
    <property type="protein sequence ID" value="TCL37664.1"/>
    <property type="molecule type" value="Genomic_DNA"/>
</dbReference>
<feature type="transmembrane region" description="Helical" evidence="7">
    <location>
        <begin position="45"/>
        <end position="65"/>
    </location>
</feature>
<dbReference type="GO" id="GO:0022857">
    <property type="term" value="F:transmembrane transporter activity"/>
    <property type="evidence" value="ECO:0007669"/>
    <property type="project" value="InterPro"/>
</dbReference>
<dbReference type="PANTHER" id="PTHR43414:SF1">
    <property type="entry name" value="PEPTIDE PERMEASE"/>
    <property type="match status" value="1"/>
</dbReference>
<dbReference type="GO" id="GO:0005886">
    <property type="term" value="C:plasma membrane"/>
    <property type="evidence" value="ECO:0007669"/>
    <property type="project" value="UniProtKB-SubCell"/>
</dbReference>
<dbReference type="PANTHER" id="PTHR43414">
    <property type="entry name" value="MULTIDRUG RESISTANCE PROTEIN MDTG"/>
    <property type="match status" value="1"/>
</dbReference>
<evidence type="ECO:0000256" key="2">
    <source>
        <dbReference type="ARBA" id="ARBA00022448"/>
    </source>
</evidence>
<dbReference type="InterPro" id="IPR036259">
    <property type="entry name" value="MFS_trans_sf"/>
</dbReference>
<dbReference type="PRINTS" id="PR01035">
    <property type="entry name" value="TCRTETA"/>
</dbReference>
<feature type="domain" description="Major facilitator superfamily (MFS) profile" evidence="8">
    <location>
        <begin position="7"/>
        <end position="392"/>
    </location>
</feature>
<dbReference type="Gene3D" id="1.20.1250.20">
    <property type="entry name" value="MFS general substrate transporter like domains"/>
    <property type="match status" value="2"/>
</dbReference>
<evidence type="ECO:0000256" key="6">
    <source>
        <dbReference type="ARBA" id="ARBA00023136"/>
    </source>
</evidence>
<keyword evidence="6 7" id="KW-0472">Membrane</keyword>
<evidence type="ECO:0000313" key="9">
    <source>
        <dbReference type="EMBL" id="TCL37664.1"/>
    </source>
</evidence>
<dbReference type="SUPFAM" id="SSF103473">
    <property type="entry name" value="MFS general substrate transporter"/>
    <property type="match status" value="1"/>
</dbReference>
<dbReference type="InterPro" id="IPR011701">
    <property type="entry name" value="MFS"/>
</dbReference>
<feature type="transmembrane region" description="Helical" evidence="7">
    <location>
        <begin position="159"/>
        <end position="180"/>
    </location>
</feature>
<evidence type="ECO:0000259" key="8">
    <source>
        <dbReference type="PROSITE" id="PS50850"/>
    </source>
</evidence>
<feature type="transmembrane region" description="Helical" evidence="7">
    <location>
        <begin position="366"/>
        <end position="386"/>
    </location>
</feature>
<name>A0A4R1Q0M8_9FIRM</name>
<evidence type="ECO:0000256" key="3">
    <source>
        <dbReference type="ARBA" id="ARBA00022475"/>
    </source>
</evidence>
<feature type="transmembrane region" description="Helical" evidence="7">
    <location>
        <begin position="280"/>
        <end position="303"/>
    </location>
</feature>
<accession>A0A4R1Q0M8</accession>
<dbReference type="PROSITE" id="PS50850">
    <property type="entry name" value="MFS"/>
    <property type="match status" value="1"/>
</dbReference>
<evidence type="ECO:0000256" key="1">
    <source>
        <dbReference type="ARBA" id="ARBA00004651"/>
    </source>
</evidence>
<evidence type="ECO:0000256" key="4">
    <source>
        <dbReference type="ARBA" id="ARBA00022692"/>
    </source>
</evidence>
<feature type="transmembrane region" description="Helical" evidence="7">
    <location>
        <begin position="248"/>
        <end position="268"/>
    </location>
</feature>
<keyword evidence="10" id="KW-1185">Reference proteome</keyword>
<gene>
    <name evidence="9" type="ORF">EV210_10598</name>
</gene>
<comment type="subcellular location">
    <subcellularLocation>
        <location evidence="1">Cell membrane</location>
        <topology evidence="1">Multi-pass membrane protein</topology>
    </subcellularLocation>
</comment>
<evidence type="ECO:0000256" key="5">
    <source>
        <dbReference type="ARBA" id="ARBA00022989"/>
    </source>
</evidence>
<keyword evidence="4 7" id="KW-0812">Transmembrane</keyword>
<feature type="transmembrane region" description="Helical" evidence="7">
    <location>
        <begin position="211"/>
        <end position="236"/>
    </location>
</feature>
<dbReference type="RefSeq" id="WP_243650484.1">
    <property type="nucleotide sequence ID" value="NZ_SLUI01000005.1"/>
</dbReference>
<organism evidence="9 10">
    <name type="scientific">Anaerospora hongkongensis</name>
    <dbReference type="NCBI Taxonomy" id="244830"/>
    <lineage>
        <taxon>Bacteria</taxon>
        <taxon>Bacillati</taxon>
        <taxon>Bacillota</taxon>
        <taxon>Negativicutes</taxon>
        <taxon>Selenomonadales</taxon>
        <taxon>Sporomusaceae</taxon>
        <taxon>Anaerospora</taxon>
    </lineage>
</organism>
<feature type="transmembrane region" description="Helical" evidence="7">
    <location>
        <begin position="309"/>
        <end position="331"/>
    </location>
</feature>